<gene>
    <name evidence="1" type="ORF">KTH90_19980</name>
</gene>
<dbReference type="RefSeq" id="WP_238727342.1">
    <property type="nucleotide sequence ID" value="NZ_JAHQCX010000018.1"/>
</dbReference>
<organism evidence="1 2">
    <name type="scientific">Diplocloster modestus</name>
    <dbReference type="NCBI Taxonomy" id="2850322"/>
    <lineage>
        <taxon>Bacteria</taxon>
        <taxon>Bacillati</taxon>
        <taxon>Bacillota</taxon>
        <taxon>Clostridia</taxon>
        <taxon>Lachnospirales</taxon>
        <taxon>Lachnospiraceae</taxon>
        <taxon>Diplocloster</taxon>
    </lineage>
</organism>
<sequence length="146" mass="16776">MKETQKDIDKRENPPEALLIKQVGMCRFCGQTHMIQTEDKWTDPQLEEEATRICECDEAKAYQDSVTKKERTKKRIDELCGEGAGSNFIHADIADGLKKFADYICDKRVKEISVTVTSGEKVKIKMLAKDKVKIERSKTNIKMFEE</sequence>
<evidence type="ECO:0000313" key="1">
    <source>
        <dbReference type="EMBL" id="MBU9728286.1"/>
    </source>
</evidence>
<evidence type="ECO:0000313" key="2">
    <source>
        <dbReference type="Proteomes" id="UP001314681"/>
    </source>
</evidence>
<accession>A0ABS6KCN5</accession>
<proteinExistence type="predicted"/>
<reference evidence="1 2" key="1">
    <citation type="submission" date="2021-06" db="EMBL/GenBank/DDBJ databases">
        <title>Description of novel taxa of the family Lachnospiraceae.</title>
        <authorList>
            <person name="Chaplin A.V."/>
            <person name="Sokolova S.R."/>
            <person name="Pikina A.P."/>
            <person name="Korzhanova M."/>
            <person name="Belova V."/>
            <person name="Korostin D."/>
            <person name="Efimov B.A."/>
        </authorList>
    </citation>
    <scope>NUCLEOTIDE SEQUENCE [LARGE SCALE GENOMIC DNA]</scope>
    <source>
        <strain evidence="1 2">ASD4241</strain>
    </source>
</reference>
<keyword evidence="2" id="KW-1185">Reference proteome</keyword>
<protein>
    <submittedName>
        <fullName evidence="1">Uncharacterized protein</fullName>
    </submittedName>
</protein>
<comment type="caution">
    <text evidence="1">The sequence shown here is derived from an EMBL/GenBank/DDBJ whole genome shotgun (WGS) entry which is preliminary data.</text>
</comment>
<dbReference type="Proteomes" id="UP001314681">
    <property type="component" value="Unassembled WGS sequence"/>
</dbReference>
<dbReference type="EMBL" id="JAHQCX010000018">
    <property type="protein sequence ID" value="MBU9728286.1"/>
    <property type="molecule type" value="Genomic_DNA"/>
</dbReference>
<name>A0ABS6KCN5_9FIRM</name>